<organism evidence="1">
    <name type="scientific">marine sediment metagenome</name>
    <dbReference type="NCBI Taxonomy" id="412755"/>
    <lineage>
        <taxon>unclassified sequences</taxon>
        <taxon>metagenomes</taxon>
        <taxon>ecological metagenomes</taxon>
    </lineage>
</organism>
<comment type="caution">
    <text evidence="1">The sequence shown here is derived from an EMBL/GenBank/DDBJ whole genome shotgun (WGS) entry which is preliminary data.</text>
</comment>
<name>A0A0F9J3K6_9ZZZZ</name>
<dbReference type="AlphaFoldDB" id="A0A0F9J3K6"/>
<dbReference type="EMBL" id="LAZR01012403">
    <property type="protein sequence ID" value="KKM27014.1"/>
    <property type="molecule type" value="Genomic_DNA"/>
</dbReference>
<proteinExistence type="predicted"/>
<sequence>MIAHPPSVEGVTIPSFKGGIRKTGGLAKYGKPPQLESPWRNWQAEDMGGAGVSEGRRVGLSFPPVIVFGH</sequence>
<reference evidence="1" key="1">
    <citation type="journal article" date="2015" name="Nature">
        <title>Complex archaea that bridge the gap between prokaryotes and eukaryotes.</title>
        <authorList>
            <person name="Spang A."/>
            <person name="Saw J.H."/>
            <person name="Jorgensen S.L."/>
            <person name="Zaremba-Niedzwiedzka K."/>
            <person name="Martijn J."/>
            <person name="Lind A.E."/>
            <person name="van Eijk R."/>
            <person name="Schleper C."/>
            <person name="Guy L."/>
            <person name="Ettema T.J."/>
        </authorList>
    </citation>
    <scope>NUCLEOTIDE SEQUENCE</scope>
</reference>
<protein>
    <submittedName>
        <fullName evidence="1">Uncharacterized protein</fullName>
    </submittedName>
</protein>
<evidence type="ECO:0000313" key="1">
    <source>
        <dbReference type="EMBL" id="KKM27014.1"/>
    </source>
</evidence>
<accession>A0A0F9J3K6</accession>
<gene>
    <name evidence="1" type="ORF">LCGC14_1578960</name>
</gene>